<dbReference type="InParanoid" id="F5YGF3"/>
<reference evidence="2" key="1">
    <citation type="submission" date="2009-12" db="EMBL/GenBank/DDBJ databases">
        <title>Complete sequence of Treponema azotonutricium strain ZAS-9.</title>
        <authorList>
            <person name="Tetu S.G."/>
            <person name="Matson E."/>
            <person name="Ren Q."/>
            <person name="Seshadri R."/>
            <person name="Elbourne L."/>
            <person name="Hassan K.A."/>
            <person name="Durkin A."/>
            <person name="Radune D."/>
            <person name="Mohamoud Y."/>
            <person name="Shay R."/>
            <person name="Jin S."/>
            <person name="Zhang X."/>
            <person name="Lucey K."/>
            <person name="Ballor N.R."/>
            <person name="Ottesen E."/>
            <person name="Rosenthal R."/>
            <person name="Allen A."/>
            <person name="Leadbetter J.R."/>
            <person name="Paulsen I.T."/>
        </authorList>
    </citation>
    <scope>NUCLEOTIDE SEQUENCE [LARGE SCALE GENOMIC DNA]</scope>
    <source>
        <strain evidence="2">ATCC BAA-888 / DSM 13862 / ZAS-9</strain>
    </source>
</reference>
<proteinExistence type="predicted"/>
<reference evidence="1 2" key="2">
    <citation type="journal article" date="2011" name="ISME J.">
        <title>RNA-seq reveals cooperative metabolic interactions between two termite-gut spirochete species in co-culture.</title>
        <authorList>
            <person name="Rosenthal A.Z."/>
            <person name="Matson E.G."/>
            <person name="Eldar A."/>
            <person name="Leadbetter J.R."/>
        </authorList>
    </citation>
    <scope>NUCLEOTIDE SEQUENCE [LARGE SCALE GENOMIC DNA]</scope>
    <source>
        <strain evidence="2">ATCC BAA-888 / DSM 13862 / ZAS-9</strain>
    </source>
</reference>
<organism evidence="1 2">
    <name type="scientific">Leadbettera azotonutricia (strain ATCC BAA-888 / DSM 13862 / ZAS-9)</name>
    <name type="common">Treponema azotonutricium</name>
    <dbReference type="NCBI Taxonomy" id="545695"/>
    <lineage>
        <taxon>Bacteria</taxon>
        <taxon>Pseudomonadati</taxon>
        <taxon>Spirochaetota</taxon>
        <taxon>Spirochaetia</taxon>
        <taxon>Spirochaetales</taxon>
        <taxon>Breznakiellaceae</taxon>
        <taxon>Leadbettera</taxon>
    </lineage>
</organism>
<evidence type="ECO:0000313" key="2">
    <source>
        <dbReference type="Proteomes" id="UP000009222"/>
    </source>
</evidence>
<evidence type="ECO:0000313" key="1">
    <source>
        <dbReference type="EMBL" id="AEF83511.1"/>
    </source>
</evidence>
<dbReference type="KEGG" id="taz:TREAZ_2364"/>
<dbReference type="HOGENOM" id="CLU_3190257_0_0_12"/>
<name>F5YGF3_LEAAZ</name>
<dbReference type="EMBL" id="CP001841">
    <property type="protein sequence ID" value="AEF83511.1"/>
    <property type="molecule type" value="Genomic_DNA"/>
</dbReference>
<dbReference type="Proteomes" id="UP000009222">
    <property type="component" value="Chromosome"/>
</dbReference>
<accession>F5YGF3</accession>
<dbReference type="STRING" id="545695.TREAZ_2364"/>
<dbReference type="AlphaFoldDB" id="F5YGF3"/>
<sequence length="46" mass="5227">MKRTRKNQLVSVEILENRTITADIIEDKASILDVRAKTDDGTKVKI</sequence>
<gene>
    <name evidence="1" type="ordered locus">TREAZ_2364</name>
</gene>
<dbReference type="RefSeq" id="WP_015713148.1">
    <property type="nucleotide sequence ID" value="NC_015577.1"/>
</dbReference>
<protein>
    <submittedName>
        <fullName evidence="1">Uncharacterized protein</fullName>
    </submittedName>
</protein>
<keyword evidence="2" id="KW-1185">Reference proteome</keyword>